<feature type="region of interest" description="Disordered" evidence="1">
    <location>
        <begin position="426"/>
        <end position="446"/>
    </location>
</feature>
<gene>
    <name evidence="3" type="ORF">OHAE_1642</name>
</gene>
<feature type="compositionally biased region" description="Acidic residues" evidence="1">
    <location>
        <begin position="475"/>
        <end position="492"/>
    </location>
</feature>
<feature type="region of interest" description="Disordered" evidence="1">
    <location>
        <begin position="461"/>
        <end position="498"/>
    </location>
</feature>
<sequence length="725" mass="78153">MEQAKNGTGKGGRKALWAAVAVIAIAAAGLTGYKITLQNTITSQLEKRGGKAASVEADFLGRIHLRDVTLPLKNGSDVRIGSIEGRPKFLFLTGMLDASDINTQVANYKISIPHVKIDDASFDISTLRETFGNSQLTLPERVGRFSAKSVVAPEINLVQTIAGNEQKIVYKDVKLNDIQQGHVASFSAANTTFEFAFDAPKEDGETVRDQMQGSIGQTEGKDIDGVYLTRLYTEKAGPDDKDAKPVYGPFSAKNIVMKSSEASFGYDEIRSNGFSMRMPAEPLLETVQKLEAVKNPDDLTPAEQREFFLRVLSIVDMIGKGDMEMLGLKIEPADGTKGKGDIAQISIAFDTSKVDATVKGVNIGNGTDYMKVDEVSMQGFSWAPTMEALKKFAALSDEEAENFPFTTLLPEFGTTRVSGVDADLPYEPEAVDDVTGADETTDDATDQETVDAAGDDAAAATDDQGVDIAGPAQDSTEEPATEGEEAQPEAAEEATVPAVPERIKFSMKNYEVALTKPQNGIPSDIRVSYEDMTLPVPHGSDQIYDHLRKLGYDTVTISSNMAMNWDEANQNLVISDISVSGKDMGRVSVNGLMGGFTKEFFSGDKVMTQVAALGLKAREVKVKVEEKGLLAKALKLYGEENGMTEDEVRSNFSLIAAAFLQELATDQPKLQDAVTAFSNFLAKPNIFELTVTSKAEKGIGALDMIAASQDPLSLLDKVNIEAKAE</sequence>
<keyword evidence="2" id="KW-0472">Membrane</keyword>
<evidence type="ECO:0000313" key="4">
    <source>
        <dbReference type="Proteomes" id="UP000246073"/>
    </source>
</evidence>
<name>A0A2P9HNR1_9HYPH</name>
<reference evidence="4" key="1">
    <citation type="submission" date="2017-12" db="EMBL/GenBank/DDBJ databases">
        <authorList>
            <person name="Diaz M."/>
        </authorList>
    </citation>
    <scope>NUCLEOTIDE SEQUENCE [LARGE SCALE GENOMIC DNA]</scope>
    <source>
        <strain evidence="4">FI11154</strain>
    </source>
</reference>
<dbReference type="RefSeq" id="WP_109369347.1">
    <property type="nucleotide sequence ID" value="NZ_OOFM01000005.1"/>
</dbReference>
<keyword evidence="2" id="KW-0812">Transmembrane</keyword>
<keyword evidence="2" id="KW-1133">Transmembrane helix</keyword>
<dbReference type="AlphaFoldDB" id="A0A2P9HNR1"/>
<evidence type="ECO:0000256" key="2">
    <source>
        <dbReference type="SAM" id="Phobius"/>
    </source>
</evidence>
<dbReference type="EMBL" id="OOFM01000005">
    <property type="protein sequence ID" value="SPL65775.1"/>
    <property type="molecule type" value="Genomic_DNA"/>
</dbReference>
<proteinExistence type="predicted"/>
<protein>
    <submittedName>
        <fullName evidence="3">Uncharacterized protein</fullName>
    </submittedName>
</protein>
<accession>A0A2P9HNR1</accession>
<evidence type="ECO:0000256" key="1">
    <source>
        <dbReference type="SAM" id="MobiDB-lite"/>
    </source>
</evidence>
<dbReference type="Proteomes" id="UP000246073">
    <property type="component" value="Unassembled WGS sequence"/>
</dbReference>
<organism evidence="3 4">
    <name type="scientific">Ochrobactrum soli</name>
    <dbReference type="NCBI Taxonomy" id="2448455"/>
    <lineage>
        <taxon>Bacteria</taxon>
        <taxon>Pseudomonadati</taxon>
        <taxon>Pseudomonadota</taxon>
        <taxon>Alphaproteobacteria</taxon>
        <taxon>Hyphomicrobiales</taxon>
        <taxon>Brucellaceae</taxon>
        <taxon>Brucella/Ochrobactrum group</taxon>
        <taxon>Ochrobactrum</taxon>
    </lineage>
</organism>
<evidence type="ECO:0000313" key="3">
    <source>
        <dbReference type="EMBL" id="SPL65775.1"/>
    </source>
</evidence>
<feature type="transmembrane region" description="Helical" evidence="2">
    <location>
        <begin position="15"/>
        <end position="33"/>
    </location>
</feature>